<reference evidence="1 2" key="1">
    <citation type="submission" date="2021-04" db="EMBL/GenBank/DDBJ databases">
        <authorList>
            <person name="Bliznina A."/>
        </authorList>
    </citation>
    <scope>NUCLEOTIDE SEQUENCE [LARGE SCALE GENOMIC DNA]</scope>
</reference>
<gene>
    <name evidence="1" type="ORF">OKIOD_LOCUS2455</name>
</gene>
<organism evidence="1 2">
    <name type="scientific">Oikopleura dioica</name>
    <name type="common">Tunicate</name>
    <dbReference type="NCBI Taxonomy" id="34765"/>
    <lineage>
        <taxon>Eukaryota</taxon>
        <taxon>Metazoa</taxon>
        <taxon>Chordata</taxon>
        <taxon>Tunicata</taxon>
        <taxon>Appendicularia</taxon>
        <taxon>Copelata</taxon>
        <taxon>Oikopleuridae</taxon>
        <taxon>Oikopleura</taxon>
    </lineage>
</organism>
<sequence length="119" mass="13329">MIDMSSEDEDYSEILSPIGEKCMVGENYRFLANSIFDFNREKSREMTVERSKWIATAKGLSIALLGAGVGYGCQSVFVNQLAQQDPPINAMESLFFRSAFQTGVNSVLHKHVNSWLQLS</sequence>
<protein>
    <submittedName>
        <fullName evidence="1">Oidioi.mRNA.OKI2018_I69.PAR.g10897.t1.cds</fullName>
    </submittedName>
</protein>
<accession>A0ABN7RSZ4</accession>
<keyword evidence="2" id="KW-1185">Reference proteome</keyword>
<evidence type="ECO:0000313" key="2">
    <source>
        <dbReference type="Proteomes" id="UP001158576"/>
    </source>
</evidence>
<evidence type="ECO:0000313" key="1">
    <source>
        <dbReference type="EMBL" id="CAG5085444.1"/>
    </source>
</evidence>
<dbReference type="EMBL" id="OU015568">
    <property type="protein sequence ID" value="CAG5085444.1"/>
    <property type="molecule type" value="Genomic_DNA"/>
</dbReference>
<proteinExistence type="predicted"/>
<dbReference type="Proteomes" id="UP001158576">
    <property type="component" value="Chromosome PAR"/>
</dbReference>
<name>A0ABN7RSZ4_OIKDI</name>